<feature type="domain" description="DUF6705" evidence="2">
    <location>
        <begin position="6"/>
        <end position="102"/>
    </location>
</feature>
<evidence type="ECO:0000313" key="3">
    <source>
        <dbReference type="EMBL" id="TDO20959.1"/>
    </source>
</evidence>
<dbReference type="AlphaFoldDB" id="A0A4V3C375"/>
<dbReference type="Proteomes" id="UP000295499">
    <property type="component" value="Unassembled WGS sequence"/>
</dbReference>
<dbReference type="InterPro" id="IPR046551">
    <property type="entry name" value="DUF6705"/>
</dbReference>
<reference evidence="3 4" key="1">
    <citation type="submission" date="2019-03" db="EMBL/GenBank/DDBJ databases">
        <title>Genomic Encyclopedia of Archaeal and Bacterial Type Strains, Phase II (KMG-II): from individual species to whole genera.</title>
        <authorList>
            <person name="Goeker M."/>
        </authorList>
    </citation>
    <scope>NUCLEOTIDE SEQUENCE [LARGE SCALE GENOMIC DNA]</scope>
    <source>
        <strain evidence="3 4">DSM 19034</strain>
    </source>
</reference>
<dbReference type="Pfam" id="PF20448">
    <property type="entry name" value="DUF6705"/>
    <property type="match status" value="1"/>
</dbReference>
<name>A0A4V3C375_9SPHI</name>
<protein>
    <recommendedName>
        <fullName evidence="2">DUF6705 domain-containing protein</fullName>
    </recommendedName>
</protein>
<evidence type="ECO:0000313" key="4">
    <source>
        <dbReference type="Proteomes" id="UP000295499"/>
    </source>
</evidence>
<proteinExistence type="predicted"/>
<dbReference type="RefSeq" id="WP_133557881.1">
    <property type="nucleotide sequence ID" value="NZ_SNWM01000004.1"/>
</dbReference>
<comment type="caution">
    <text evidence="3">The sequence shown here is derived from an EMBL/GenBank/DDBJ whole genome shotgun (WGS) entry which is preliminary data.</text>
</comment>
<evidence type="ECO:0000259" key="2">
    <source>
        <dbReference type="Pfam" id="PF20448"/>
    </source>
</evidence>
<dbReference type="EMBL" id="SNWM01000004">
    <property type="protein sequence ID" value="TDO20959.1"/>
    <property type="molecule type" value="Genomic_DNA"/>
</dbReference>
<sequence length="175" mass="19843">MKNIYKQLGVILICLFSLTSSFAQTKITDKALSKLKPGEYAFSSKMEAFEGAWAFKNDSISFELSLNVKRKIPLGKNNSTIYYDRLDGQYTYEKNGIVINSSTEFPLIGALAGINGPLPMTLTFHDIERKKEGEVTLVITKNNDLEWTLVERKVEWKENYPGFSVPTKMTLSKVR</sequence>
<keyword evidence="4" id="KW-1185">Reference proteome</keyword>
<feature type="chain" id="PRO_5020621270" description="DUF6705 domain-containing protein" evidence="1">
    <location>
        <begin position="24"/>
        <end position="175"/>
    </location>
</feature>
<evidence type="ECO:0000256" key="1">
    <source>
        <dbReference type="SAM" id="SignalP"/>
    </source>
</evidence>
<dbReference type="OrthoDB" id="1261237at2"/>
<gene>
    <name evidence="3" type="ORF">CLV32_3596</name>
</gene>
<feature type="signal peptide" evidence="1">
    <location>
        <begin position="1"/>
        <end position="23"/>
    </location>
</feature>
<keyword evidence="1" id="KW-0732">Signal</keyword>
<organism evidence="3 4">
    <name type="scientific">Pedobacter duraquae</name>
    <dbReference type="NCBI Taxonomy" id="425511"/>
    <lineage>
        <taxon>Bacteria</taxon>
        <taxon>Pseudomonadati</taxon>
        <taxon>Bacteroidota</taxon>
        <taxon>Sphingobacteriia</taxon>
        <taxon>Sphingobacteriales</taxon>
        <taxon>Sphingobacteriaceae</taxon>
        <taxon>Pedobacter</taxon>
    </lineage>
</organism>
<accession>A0A4V3C375</accession>